<evidence type="ECO:0000256" key="3">
    <source>
        <dbReference type="ARBA" id="ARBA00022525"/>
    </source>
</evidence>
<protein>
    <recommendedName>
        <fullName evidence="4">Crinkler effector protein N-terminal domain-containing protein</fullName>
    </recommendedName>
</protein>
<evidence type="ECO:0000256" key="2">
    <source>
        <dbReference type="ARBA" id="ARBA00004613"/>
    </source>
</evidence>
<evidence type="ECO:0000313" key="6">
    <source>
        <dbReference type="Proteomes" id="UP001632037"/>
    </source>
</evidence>
<dbReference type="InterPro" id="IPR045379">
    <property type="entry name" value="Crinkler_N"/>
</dbReference>
<proteinExistence type="predicted"/>
<evidence type="ECO:0000259" key="4">
    <source>
        <dbReference type="Pfam" id="PF20147"/>
    </source>
</evidence>
<reference evidence="5 6" key="1">
    <citation type="submission" date="2024-09" db="EMBL/GenBank/DDBJ databases">
        <title>Genome sequencing and assembly of Phytophthora oleae, isolate VK10A, causative agent of rot of olive drupes.</title>
        <authorList>
            <person name="Conti Taguali S."/>
            <person name="Riolo M."/>
            <person name="La Spada F."/>
            <person name="Cacciola S.O."/>
            <person name="Dionisio G."/>
        </authorList>
    </citation>
    <scope>NUCLEOTIDE SEQUENCE [LARGE SCALE GENOMIC DNA]</scope>
    <source>
        <strain evidence="5 6">VK10A</strain>
    </source>
</reference>
<dbReference type="Proteomes" id="UP001632037">
    <property type="component" value="Unassembled WGS sequence"/>
</dbReference>
<dbReference type="EMBL" id="JBIMZQ010000023">
    <property type="protein sequence ID" value="KAL3664658.1"/>
    <property type="molecule type" value="Genomic_DNA"/>
</dbReference>
<feature type="domain" description="Crinkler effector protein N-terminal" evidence="4">
    <location>
        <begin position="5"/>
        <end position="108"/>
    </location>
</feature>
<comment type="caution">
    <text evidence="5">The sequence shown here is derived from an EMBL/GenBank/DDBJ whole genome shotgun (WGS) entry which is preliminary data.</text>
</comment>
<comment type="subcellular location">
    <subcellularLocation>
        <location evidence="1">Host cell</location>
    </subcellularLocation>
    <subcellularLocation>
        <location evidence="2">Secreted</location>
    </subcellularLocation>
</comment>
<dbReference type="GO" id="GO:0005576">
    <property type="term" value="C:extracellular region"/>
    <property type="evidence" value="ECO:0007669"/>
    <property type="project" value="UniProtKB-SubCell"/>
</dbReference>
<keyword evidence="6" id="KW-1185">Reference proteome</keyword>
<evidence type="ECO:0000256" key="1">
    <source>
        <dbReference type="ARBA" id="ARBA00004340"/>
    </source>
</evidence>
<sequence>MPETAPFSVEIDEVKAVGDLKKAIKDENKDIKCPARKLQPFLAKRDEGRGSWLTEAEVTKGEYATDGLKPLDVAGAPPNLVDLSKKDVRYRVTKEDVTAKRTPVHVMVVVPEGAESNAVPSIEKFGE</sequence>
<accession>A0ABD3FD14</accession>
<dbReference type="GO" id="GO:0043657">
    <property type="term" value="C:host cell"/>
    <property type="evidence" value="ECO:0007669"/>
    <property type="project" value="UniProtKB-SubCell"/>
</dbReference>
<organism evidence="5 6">
    <name type="scientific">Phytophthora oleae</name>
    <dbReference type="NCBI Taxonomy" id="2107226"/>
    <lineage>
        <taxon>Eukaryota</taxon>
        <taxon>Sar</taxon>
        <taxon>Stramenopiles</taxon>
        <taxon>Oomycota</taxon>
        <taxon>Peronosporomycetes</taxon>
        <taxon>Peronosporales</taxon>
        <taxon>Peronosporaceae</taxon>
        <taxon>Phytophthora</taxon>
    </lineage>
</organism>
<keyword evidence="3" id="KW-0964">Secreted</keyword>
<gene>
    <name evidence="5" type="ORF">V7S43_010407</name>
</gene>
<evidence type="ECO:0000313" key="5">
    <source>
        <dbReference type="EMBL" id="KAL3664658.1"/>
    </source>
</evidence>
<dbReference type="Pfam" id="PF20147">
    <property type="entry name" value="Crinkler"/>
    <property type="match status" value="1"/>
</dbReference>
<name>A0ABD3FD14_9STRA</name>
<dbReference type="AlphaFoldDB" id="A0ABD3FD14"/>